<protein>
    <submittedName>
        <fullName evidence="1">Uncharacterized protein</fullName>
    </submittedName>
</protein>
<dbReference type="AlphaFoldDB" id="A0A7X1E3B7"/>
<gene>
    <name evidence="1" type="ORF">H5P30_03355</name>
</gene>
<dbReference type="EMBL" id="JACHVA010000038">
    <property type="protein sequence ID" value="MBC2600813.1"/>
    <property type="molecule type" value="Genomic_DNA"/>
</dbReference>
<dbReference type="Proteomes" id="UP000525652">
    <property type="component" value="Unassembled WGS sequence"/>
</dbReference>
<proteinExistence type="predicted"/>
<organism evidence="1 2">
    <name type="scientific">Puniceicoccus vermicola</name>
    <dbReference type="NCBI Taxonomy" id="388746"/>
    <lineage>
        <taxon>Bacteria</taxon>
        <taxon>Pseudomonadati</taxon>
        <taxon>Verrucomicrobiota</taxon>
        <taxon>Opitutia</taxon>
        <taxon>Puniceicoccales</taxon>
        <taxon>Puniceicoccaceae</taxon>
        <taxon>Puniceicoccus</taxon>
    </lineage>
</organism>
<reference evidence="1 2" key="1">
    <citation type="submission" date="2020-07" db="EMBL/GenBank/DDBJ databases">
        <authorList>
            <person name="Feng X."/>
        </authorList>
    </citation>
    <scope>NUCLEOTIDE SEQUENCE [LARGE SCALE GENOMIC DNA]</scope>
    <source>
        <strain evidence="1 2">JCM14086</strain>
    </source>
</reference>
<name>A0A7X1E3B7_9BACT</name>
<dbReference type="RefSeq" id="WP_185691551.1">
    <property type="nucleotide sequence ID" value="NZ_JACHVA010000038.1"/>
</dbReference>
<accession>A0A7X1E3B7</accession>
<keyword evidence="2" id="KW-1185">Reference proteome</keyword>
<comment type="caution">
    <text evidence="1">The sequence shown here is derived from an EMBL/GenBank/DDBJ whole genome shotgun (WGS) entry which is preliminary data.</text>
</comment>
<evidence type="ECO:0000313" key="2">
    <source>
        <dbReference type="Proteomes" id="UP000525652"/>
    </source>
</evidence>
<sequence>MNRVFKGEEGNGKAGELSLSDRFSSTIAMAPIDDSNMPEGCFDLA</sequence>
<evidence type="ECO:0000313" key="1">
    <source>
        <dbReference type="EMBL" id="MBC2600813.1"/>
    </source>
</evidence>